<proteinExistence type="predicted"/>
<dbReference type="Gene3D" id="1.10.287.110">
    <property type="entry name" value="DnaJ domain"/>
    <property type="match status" value="1"/>
</dbReference>
<dbReference type="SMART" id="SM00271">
    <property type="entry name" value="DnaJ"/>
    <property type="match status" value="1"/>
</dbReference>
<keyword evidence="5" id="KW-1185">Reference proteome</keyword>
<accession>A0A506UQW4</accession>
<dbReference type="PROSITE" id="PS50076">
    <property type="entry name" value="DNAJ_2"/>
    <property type="match status" value="1"/>
</dbReference>
<feature type="compositionally biased region" description="Low complexity" evidence="2">
    <location>
        <begin position="11"/>
        <end position="20"/>
    </location>
</feature>
<feature type="region of interest" description="Disordered" evidence="2">
    <location>
        <begin position="1"/>
        <end position="31"/>
    </location>
</feature>
<dbReference type="PANTHER" id="PTHR44145">
    <property type="entry name" value="DNAJ HOMOLOG SUBFAMILY A MEMBER 3, MITOCHONDRIAL"/>
    <property type="match status" value="1"/>
</dbReference>
<comment type="caution">
    <text evidence="4">The sequence shown here is derived from an EMBL/GenBank/DDBJ whole genome shotgun (WGS) entry which is preliminary data.</text>
</comment>
<evidence type="ECO:0000256" key="2">
    <source>
        <dbReference type="SAM" id="MobiDB-lite"/>
    </source>
</evidence>
<dbReference type="AlphaFoldDB" id="A0A506UQW4"/>
<dbReference type="RefSeq" id="WP_165600203.1">
    <property type="nucleotide sequence ID" value="NZ_SORZ01000001.1"/>
</dbReference>
<evidence type="ECO:0000256" key="1">
    <source>
        <dbReference type="ARBA" id="ARBA00023186"/>
    </source>
</evidence>
<feature type="compositionally biased region" description="Basic residues" evidence="2">
    <location>
        <begin position="1"/>
        <end position="10"/>
    </location>
</feature>
<dbReference type="SUPFAM" id="SSF46565">
    <property type="entry name" value="Chaperone J-domain"/>
    <property type="match status" value="1"/>
</dbReference>
<feature type="domain" description="J" evidence="3">
    <location>
        <begin position="131"/>
        <end position="188"/>
    </location>
</feature>
<protein>
    <submittedName>
        <fullName evidence="4">Molecular chaperone DnaJ</fullName>
    </submittedName>
</protein>
<keyword evidence="1" id="KW-0143">Chaperone</keyword>
<sequence length="193" mass="21922">MQRPTSKSRARAFAPDPDAPSQTCDHPGCEEAAGYRAPRARSALRSYYWFCLDHVRQYNARWDYYKGMTPGQIEAQMRADTSWQRPSWKLGNMGGHVSLDDLTDPLEILRQHGRRTAETRAAKLAPAHLQDALARLDLSWPATFEEVKARYRLLARKHHPDTNTGNAKAAERFKAIGAAYRTLRDHFTTNGPT</sequence>
<reference evidence="4 5" key="1">
    <citation type="submission" date="2019-03" db="EMBL/GenBank/DDBJ databases">
        <title>The complete genome sequence of Neokomagataea sp. Jb2 NBRC113641.</title>
        <authorList>
            <person name="Chua K.-O."/>
            <person name="Chan K.-G."/>
            <person name="See-Too W.-S."/>
        </authorList>
    </citation>
    <scope>NUCLEOTIDE SEQUENCE [LARGE SCALE GENOMIC DNA]</scope>
    <source>
        <strain evidence="4 5">Jb2</strain>
    </source>
</reference>
<evidence type="ECO:0000313" key="5">
    <source>
        <dbReference type="Proteomes" id="UP000315037"/>
    </source>
</evidence>
<dbReference type="Proteomes" id="UP000315037">
    <property type="component" value="Unassembled WGS sequence"/>
</dbReference>
<evidence type="ECO:0000313" key="4">
    <source>
        <dbReference type="EMBL" id="TPW35747.1"/>
    </source>
</evidence>
<name>A0A506UQW4_9PROT</name>
<dbReference type="InterPro" id="IPR051938">
    <property type="entry name" value="Apopto_cytoskel_mod"/>
</dbReference>
<dbReference type="CDD" id="cd06257">
    <property type="entry name" value="DnaJ"/>
    <property type="match status" value="1"/>
</dbReference>
<organism evidence="4 5">
    <name type="scientific">Oecophyllibacter saccharovorans</name>
    <dbReference type="NCBI Taxonomy" id="2558360"/>
    <lineage>
        <taxon>Bacteria</taxon>
        <taxon>Pseudomonadati</taxon>
        <taxon>Pseudomonadota</taxon>
        <taxon>Alphaproteobacteria</taxon>
        <taxon>Acetobacterales</taxon>
        <taxon>Acetobacteraceae</taxon>
        <taxon>Oecophyllibacter</taxon>
    </lineage>
</organism>
<gene>
    <name evidence="4" type="ORF">E3202_02030</name>
</gene>
<dbReference type="PANTHER" id="PTHR44145:SF3">
    <property type="entry name" value="DNAJ HOMOLOG SUBFAMILY A MEMBER 3, MITOCHONDRIAL"/>
    <property type="match status" value="1"/>
</dbReference>
<dbReference type="PRINTS" id="PR00625">
    <property type="entry name" value="JDOMAIN"/>
</dbReference>
<dbReference type="InterPro" id="IPR001623">
    <property type="entry name" value="DnaJ_domain"/>
</dbReference>
<dbReference type="EMBL" id="SORZ01000001">
    <property type="protein sequence ID" value="TPW35747.1"/>
    <property type="molecule type" value="Genomic_DNA"/>
</dbReference>
<evidence type="ECO:0000259" key="3">
    <source>
        <dbReference type="PROSITE" id="PS50076"/>
    </source>
</evidence>
<dbReference type="Pfam" id="PF00226">
    <property type="entry name" value="DnaJ"/>
    <property type="match status" value="1"/>
</dbReference>
<dbReference type="InterPro" id="IPR036869">
    <property type="entry name" value="J_dom_sf"/>
</dbReference>